<evidence type="ECO:0000256" key="5">
    <source>
        <dbReference type="ARBA" id="ARBA00022705"/>
    </source>
</evidence>
<dbReference type="PANTHER" id="PTHR34388:SF1">
    <property type="entry name" value="DNA POLYMERASE III SUBUNIT DELTA"/>
    <property type="match status" value="1"/>
</dbReference>
<keyword evidence="6" id="KW-0239">DNA-directed DNA polymerase</keyword>
<dbReference type="PANTHER" id="PTHR34388">
    <property type="entry name" value="DNA POLYMERASE III SUBUNIT DELTA"/>
    <property type="match status" value="1"/>
</dbReference>
<comment type="similarity">
    <text evidence="7">Belongs to the DNA polymerase HolA subunit family.</text>
</comment>
<dbReference type="Pfam" id="PF06144">
    <property type="entry name" value="DNA_pol3_delta"/>
    <property type="match status" value="1"/>
</dbReference>
<dbReference type="GO" id="GO:0003887">
    <property type="term" value="F:DNA-directed DNA polymerase activity"/>
    <property type="evidence" value="ECO:0007669"/>
    <property type="project" value="UniProtKB-KW"/>
</dbReference>
<reference evidence="11 12" key="1">
    <citation type="journal article" date="2015" name="Nature">
        <title>rRNA introns, odd ribosomes, and small enigmatic genomes across a large radiation of phyla.</title>
        <authorList>
            <person name="Brown C.T."/>
            <person name="Hug L.A."/>
            <person name="Thomas B.C."/>
            <person name="Sharon I."/>
            <person name="Castelle C.J."/>
            <person name="Singh A."/>
            <person name="Wilkins M.J."/>
            <person name="Williams K.H."/>
            <person name="Banfield J.F."/>
        </authorList>
    </citation>
    <scope>NUCLEOTIDE SEQUENCE [LARGE SCALE GENOMIC DNA]</scope>
</reference>
<dbReference type="GO" id="GO:0006261">
    <property type="term" value="P:DNA-templated DNA replication"/>
    <property type="evidence" value="ECO:0007669"/>
    <property type="project" value="TreeGrafter"/>
</dbReference>
<evidence type="ECO:0000259" key="9">
    <source>
        <dbReference type="Pfam" id="PF06144"/>
    </source>
</evidence>
<evidence type="ECO:0000256" key="7">
    <source>
        <dbReference type="ARBA" id="ARBA00034754"/>
    </source>
</evidence>
<dbReference type="SUPFAM" id="SSF52540">
    <property type="entry name" value="P-loop containing nucleoside triphosphate hydrolases"/>
    <property type="match status" value="1"/>
</dbReference>
<keyword evidence="4" id="KW-0548">Nucleotidyltransferase</keyword>
<dbReference type="EMBL" id="LCBQ01000001">
    <property type="protein sequence ID" value="KKS14015.1"/>
    <property type="molecule type" value="Genomic_DNA"/>
</dbReference>
<dbReference type="PATRIC" id="fig|1619020.3.peg.4"/>
<dbReference type="InterPro" id="IPR005790">
    <property type="entry name" value="DNA_polIII_delta"/>
</dbReference>
<dbReference type="InterPro" id="IPR048466">
    <property type="entry name" value="DNA_pol3_delta-like_C"/>
</dbReference>
<dbReference type="InterPro" id="IPR008921">
    <property type="entry name" value="DNA_pol3_clamp-load_cplx_C"/>
</dbReference>
<accession>A0A0G0WMJ5</accession>
<evidence type="ECO:0000256" key="6">
    <source>
        <dbReference type="ARBA" id="ARBA00022932"/>
    </source>
</evidence>
<feature type="domain" description="DNA polymerase III delta N-terminal" evidence="9">
    <location>
        <begin position="4"/>
        <end position="117"/>
    </location>
</feature>
<dbReference type="AlphaFoldDB" id="A0A0G0WMJ5"/>
<gene>
    <name evidence="11" type="ORF">UU70_C0001G0004</name>
</gene>
<dbReference type="InterPro" id="IPR010372">
    <property type="entry name" value="DNA_pol3_delta_N"/>
</dbReference>
<keyword evidence="3" id="KW-0808">Transferase</keyword>
<name>A0A0G0WMJ5_9BACT</name>
<dbReference type="InterPro" id="IPR027417">
    <property type="entry name" value="P-loop_NTPase"/>
</dbReference>
<dbReference type="EC" id="2.7.7.7" evidence="1"/>
<evidence type="ECO:0000256" key="2">
    <source>
        <dbReference type="ARBA" id="ARBA00017703"/>
    </source>
</evidence>
<dbReference type="Gene3D" id="1.20.272.10">
    <property type="match status" value="1"/>
</dbReference>
<protein>
    <recommendedName>
        <fullName evidence="2">DNA polymerase III subunit delta</fullName>
        <ecNumber evidence="1">2.7.7.7</ecNumber>
    </recommendedName>
</protein>
<comment type="caution">
    <text evidence="11">The sequence shown here is derived from an EMBL/GenBank/DDBJ whole genome shotgun (WGS) entry which is preliminary data.</text>
</comment>
<dbReference type="GO" id="GO:0003677">
    <property type="term" value="F:DNA binding"/>
    <property type="evidence" value="ECO:0007669"/>
    <property type="project" value="InterPro"/>
</dbReference>
<dbReference type="Proteomes" id="UP000034380">
    <property type="component" value="Unassembled WGS sequence"/>
</dbReference>
<feature type="domain" description="DNA polymerase III delta subunit-like C-terminal" evidence="10">
    <location>
        <begin position="220"/>
        <end position="326"/>
    </location>
</feature>
<evidence type="ECO:0000259" key="10">
    <source>
        <dbReference type="Pfam" id="PF21694"/>
    </source>
</evidence>
<organism evidence="11 12">
    <name type="scientific">Candidatus Yanofskybacteria bacterium GW2011_GWA1_41_6</name>
    <dbReference type="NCBI Taxonomy" id="1619020"/>
    <lineage>
        <taxon>Bacteria</taxon>
        <taxon>Candidatus Yanofskyibacteriota</taxon>
    </lineage>
</organism>
<dbReference type="Gene3D" id="3.40.50.300">
    <property type="entry name" value="P-loop containing nucleotide triphosphate hydrolases"/>
    <property type="match status" value="1"/>
</dbReference>
<evidence type="ECO:0000256" key="3">
    <source>
        <dbReference type="ARBA" id="ARBA00022679"/>
    </source>
</evidence>
<dbReference type="Gene3D" id="1.10.8.60">
    <property type="match status" value="1"/>
</dbReference>
<evidence type="ECO:0000256" key="4">
    <source>
        <dbReference type="ARBA" id="ARBA00022695"/>
    </source>
</evidence>
<dbReference type="NCBIfam" id="TIGR01128">
    <property type="entry name" value="holA"/>
    <property type="match status" value="1"/>
</dbReference>
<sequence>MVIFLYGPDSYRLKQNSNIVLDNYRKKYPGGVFFKFDLSNTDETEKVEDAVKSGSLFSDVKLLILKNVFSNKAGSDRIGELIRAQNILKEKDTVLLIIENQEGKELAKNRTLFNLLAGKDPAQSNSADRHEKGRTLGGASNIVRNIEYLEGEKLTKWIKGEFALRKCSIEPDVTKELIAIAGNESWALVNEIDKLCNFSAGGVIKKEDVTLLSSKKIDLNIFDFVDAIAGKNKLKAYEILFKEIKNSRDPYYLLTMMVYGFRGLLTVKDLSDRGMSLDSITKKSRLHPFVARKTYQSAEKFSLAELKSIYGLLLDLDTRSKEGIANLTDSLFAFVLN</sequence>
<keyword evidence="5" id="KW-0235">DNA replication</keyword>
<evidence type="ECO:0000256" key="8">
    <source>
        <dbReference type="ARBA" id="ARBA00049244"/>
    </source>
</evidence>
<dbReference type="GO" id="GO:0009360">
    <property type="term" value="C:DNA polymerase III complex"/>
    <property type="evidence" value="ECO:0007669"/>
    <property type="project" value="InterPro"/>
</dbReference>
<dbReference type="Pfam" id="PF21694">
    <property type="entry name" value="DNA_pol3_delta_C"/>
    <property type="match status" value="1"/>
</dbReference>
<evidence type="ECO:0000313" key="12">
    <source>
        <dbReference type="Proteomes" id="UP000034380"/>
    </source>
</evidence>
<evidence type="ECO:0000313" key="11">
    <source>
        <dbReference type="EMBL" id="KKS14015.1"/>
    </source>
</evidence>
<dbReference type="SUPFAM" id="SSF48019">
    <property type="entry name" value="post-AAA+ oligomerization domain-like"/>
    <property type="match status" value="1"/>
</dbReference>
<proteinExistence type="inferred from homology"/>
<evidence type="ECO:0000256" key="1">
    <source>
        <dbReference type="ARBA" id="ARBA00012417"/>
    </source>
</evidence>
<comment type="catalytic activity">
    <reaction evidence="8">
        <text>DNA(n) + a 2'-deoxyribonucleoside 5'-triphosphate = DNA(n+1) + diphosphate</text>
        <dbReference type="Rhea" id="RHEA:22508"/>
        <dbReference type="Rhea" id="RHEA-COMP:17339"/>
        <dbReference type="Rhea" id="RHEA-COMP:17340"/>
        <dbReference type="ChEBI" id="CHEBI:33019"/>
        <dbReference type="ChEBI" id="CHEBI:61560"/>
        <dbReference type="ChEBI" id="CHEBI:173112"/>
        <dbReference type="EC" id="2.7.7.7"/>
    </reaction>
</comment>